<reference evidence="1 2" key="1">
    <citation type="submission" date="2017-10" db="EMBL/GenBank/DDBJ databases">
        <title>Complete genome sequence of Collinsella aerofaciens isolated from the gut of a healthy adult Indian.</title>
        <authorList>
            <person name="Bag S."/>
            <person name="Ghosh T.S."/>
            <person name="Das B."/>
        </authorList>
    </citation>
    <scope>NUCLEOTIDE SEQUENCE [LARGE SCALE GENOMIC DNA]</scope>
    <source>
        <strain evidence="2">indica</strain>
    </source>
</reference>
<dbReference type="Proteomes" id="UP000225608">
    <property type="component" value="Chromosome"/>
</dbReference>
<accession>A0A2D1TXE1</accession>
<evidence type="ECO:0000313" key="1">
    <source>
        <dbReference type="EMBL" id="ATP54017.1"/>
    </source>
</evidence>
<protein>
    <submittedName>
        <fullName evidence="1">Uncharacterized protein</fullName>
    </submittedName>
</protein>
<dbReference type="EMBL" id="CP024160">
    <property type="protein sequence ID" value="ATP54017.1"/>
    <property type="molecule type" value="Genomic_DNA"/>
</dbReference>
<dbReference type="AlphaFoldDB" id="A0A2D1TXE1"/>
<organism evidence="1 2">
    <name type="scientific">Collinsella aerofaciens</name>
    <dbReference type="NCBI Taxonomy" id="74426"/>
    <lineage>
        <taxon>Bacteria</taxon>
        <taxon>Bacillati</taxon>
        <taxon>Actinomycetota</taxon>
        <taxon>Coriobacteriia</taxon>
        <taxon>Coriobacteriales</taxon>
        <taxon>Coriobacteriaceae</taxon>
        <taxon>Collinsella</taxon>
    </lineage>
</organism>
<name>A0A2D1TXE1_9ACTN</name>
<gene>
    <name evidence="1" type="ORF">CSV91_05360</name>
</gene>
<sequence length="220" mass="23169">METTARGDVPKTLQTIAYISIPNSADLEFLLWDLQDAIAAYAQLSGTALPRPVDLKANDAGSVADGIVLAIEDVADDETLTAIEQALERFGGTGTRVYVAIRAAQEGTEQARGTAVRLHKACERHGQLWCGGVAICAGSGIAALRRSPRMGLLRRPFSEAMDKLVGAVRMGCSVKHAQRLGGGNAANVDADGMVCAEPAVPAPIWRGVLKRLGAHAQTKI</sequence>
<proteinExistence type="predicted"/>
<dbReference type="KEGG" id="caer:CSV91_05360"/>
<dbReference type="RefSeq" id="WP_099432081.1">
    <property type="nucleotide sequence ID" value="NZ_CP024160.1"/>
</dbReference>
<evidence type="ECO:0000313" key="2">
    <source>
        <dbReference type="Proteomes" id="UP000225608"/>
    </source>
</evidence>